<dbReference type="Gene3D" id="2.170.190.11">
    <property type="entry name" value="Molybdopterin biosynthesis moea protein, domain 3"/>
    <property type="match status" value="1"/>
</dbReference>
<evidence type="ECO:0000256" key="5">
    <source>
        <dbReference type="ARBA" id="ARBA00047317"/>
    </source>
</evidence>
<keyword evidence="6" id="KW-0479">Metal-binding</keyword>
<dbReference type="SMART" id="SM00852">
    <property type="entry name" value="MoCF_biosynth"/>
    <property type="match status" value="1"/>
</dbReference>
<dbReference type="Gene3D" id="3.40.980.10">
    <property type="entry name" value="MoaB/Mog-like domain"/>
    <property type="match status" value="1"/>
</dbReference>
<comment type="catalytic activity">
    <reaction evidence="5">
        <text>adenylyl-molybdopterin + molybdate = Mo-molybdopterin + AMP + H(+)</text>
        <dbReference type="Rhea" id="RHEA:35047"/>
        <dbReference type="ChEBI" id="CHEBI:15378"/>
        <dbReference type="ChEBI" id="CHEBI:36264"/>
        <dbReference type="ChEBI" id="CHEBI:62727"/>
        <dbReference type="ChEBI" id="CHEBI:71302"/>
        <dbReference type="ChEBI" id="CHEBI:456215"/>
        <dbReference type="EC" id="2.10.1.1"/>
    </reaction>
</comment>
<dbReference type="PANTHER" id="PTHR10192">
    <property type="entry name" value="MOLYBDOPTERIN BIOSYNTHESIS PROTEIN"/>
    <property type="match status" value="1"/>
</dbReference>
<evidence type="ECO:0000256" key="1">
    <source>
        <dbReference type="ARBA" id="ARBA00002901"/>
    </source>
</evidence>
<dbReference type="OrthoDB" id="9804758at2"/>
<comment type="caution">
    <text evidence="8">The sequence shown here is derived from an EMBL/GenBank/DDBJ whole genome shotgun (WGS) entry which is preliminary data.</text>
</comment>
<evidence type="ECO:0000256" key="4">
    <source>
        <dbReference type="ARBA" id="ARBA00023150"/>
    </source>
</evidence>
<gene>
    <name evidence="8" type="ORF">EWU20_08915</name>
</gene>
<dbReference type="PANTHER" id="PTHR10192:SF5">
    <property type="entry name" value="GEPHYRIN"/>
    <property type="match status" value="1"/>
</dbReference>
<dbReference type="RefSeq" id="WP_130923564.1">
    <property type="nucleotide sequence ID" value="NZ_JAANOL010000001.1"/>
</dbReference>
<keyword evidence="4 6" id="KW-0501">Molybdenum cofactor biosynthesis</keyword>
<reference evidence="8 9" key="1">
    <citation type="submission" date="2019-02" db="EMBL/GenBank/DDBJ databases">
        <title>Genome of a new Bacteroidetes strain.</title>
        <authorList>
            <person name="Pitt A."/>
        </authorList>
    </citation>
    <scope>NUCLEOTIDE SEQUENCE [LARGE SCALE GENOMIC DNA]</scope>
    <source>
        <strain evidence="8 9">103A-SOEBACH</strain>
    </source>
</reference>
<dbReference type="SUPFAM" id="SSF53218">
    <property type="entry name" value="Molybdenum cofactor biosynthesis proteins"/>
    <property type="match status" value="1"/>
</dbReference>
<dbReference type="InterPro" id="IPR036425">
    <property type="entry name" value="MoaB/Mog-like_dom_sf"/>
</dbReference>
<evidence type="ECO:0000256" key="2">
    <source>
        <dbReference type="ARBA" id="ARBA00005046"/>
    </source>
</evidence>
<evidence type="ECO:0000259" key="7">
    <source>
        <dbReference type="SMART" id="SM00852"/>
    </source>
</evidence>
<keyword evidence="6" id="KW-0460">Magnesium</keyword>
<evidence type="ECO:0000313" key="9">
    <source>
        <dbReference type="Proteomes" id="UP000293583"/>
    </source>
</evidence>
<name>A0A4Q9BBV2_9BACT</name>
<comment type="pathway">
    <text evidence="2 6">Cofactor biosynthesis; molybdopterin biosynthesis.</text>
</comment>
<comment type="cofactor">
    <cofactor evidence="6">
        <name>Mg(2+)</name>
        <dbReference type="ChEBI" id="CHEBI:18420"/>
    </cofactor>
</comment>
<organism evidence="8 9">
    <name type="scientific">Aquirufa antheringensis</name>
    <dbReference type="NCBI Taxonomy" id="2516559"/>
    <lineage>
        <taxon>Bacteria</taxon>
        <taxon>Pseudomonadati</taxon>
        <taxon>Bacteroidota</taxon>
        <taxon>Cytophagia</taxon>
        <taxon>Cytophagales</taxon>
        <taxon>Flectobacillaceae</taxon>
        <taxon>Aquirufa</taxon>
    </lineage>
</organism>
<dbReference type="PROSITE" id="PS01079">
    <property type="entry name" value="MOCF_BIOSYNTHESIS_2"/>
    <property type="match status" value="1"/>
</dbReference>
<dbReference type="GO" id="GO:0061599">
    <property type="term" value="F:molybdopterin molybdotransferase activity"/>
    <property type="evidence" value="ECO:0007669"/>
    <property type="project" value="UniProtKB-UniRule"/>
</dbReference>
<dbReference type="GO" id="GO:0046872">
    <property type="term" value="F:metal ion binding"/>
    <property type="evidence" value="ECO:0007669"/>
    <property type="project" value="UniProtKB-UniRule"/>
</dbReference>
<proteinExistence type="inferred from homology"/>
<dbReference type="Pfam" id="PF03453">
    <property type="entry name" value="MoeA_N"/>
    <property type="match status" value="1"/>
</dbReference>
<feature type="domain" description="MoaB/Mog" evidence="7">
    <location>
        <begin position="173"/>
        <end position="311"/>
    </location>
</feature>
<dbReference type="GO" id="GO:0005829">
    <property type="term" value="C:cytosol"/>
    <property type="evidence" value="ECO:0007669"/>
    <property type="project" value="TreeGrafter"/>
</dbReference>
<dbReference type="AlphaFoldDB" id="A0A4Q9BBV2"/>
<dbReference type="SUPFAM" id="SSF63882">
    <property type="entry name" value="MoeA N-terminal region -like"/>
    <property type="match status" value="1"/>
</dbReference>
<dbReference type="InterPro" id="IPR036135">
    <property type="entry name" value="MoeA_linker/N_sf"/>
</dbReference>
<comment type="similarity">
    <text evidence="3 6">Belongs to the MoeA family.</text>
</comment>
<accession>A0A4Q9BBV2</accession>
<dbReference type="NCBIfam" id="TIGR00177">
    <property type="entry name" value="molyb_syn"/>
    <property type="match status" value="1"/>
</dbReference>
<dbReference type="InterPro" id="IPR038987">
    <property type="entry name" value="MoeA-like"/>
</dbReference>
<dbReference type="InterPro" id="IPR008284">
    <property type="entry name" value="MoCF_biosynth_CS"/>
</dbReference>
<sequence length="378" mass="41238">MISPLEAIELLKNITIPFRTEKLPLAKTLGMNIAEKIVADRDFPPFDRAMMDGIAVKDITAPTWKIEGMLFAGEPVKAIKKMDGSLEIMTGATAPRGTEAIIKIEDLSIEKKIATYIGKTPLEKGQFIHLQGADAPAGSVLVKKRTKIGPVEIAIAATVGKAHIEVESKPHVHIFSTGDEIVGLHETPKDHQIRSSNVMMLKSVLLSKGFKANSSHLPDSAEKIKANIDKVLESNDIILLSGGVSAGKKDLIPSVLAEAGFETVFHKISQKPGKPMLVATRSDGKVVFAFPGNPISTLTCFWVYFLPWVSGEWVEYNVKEIKFLPKPSAELDQWIPVENGEVLAHNGSGDLINWSRADGLVWQKAGDKAKKLPYIPLK</sequence>
<dbReference type="Pfam" id="PF00994">
    <property type="entry name" value="MoCF_biosynth"/>
    <property type="match status" value="1"/>
</dbReference>
<dbReference type="InterPro" id="IPR001453">
    <property type="entry name" value="MoaB/Mog_dom"/>
</dbReference>
<keyword evidence="9" id="KW-1185">Reference proteome</keyword>
<dbReference type="UniPathway" id="UPA00344"/>
<keyword evidence="6 8" id="KW-0808">Transferase</keyword>
<dbReference type="EC" id="2.10.1.1" evidence="6"/>
<dbReference type="CDD" id="cd00887">
    <property type="entry name" value="MoeA"/>
    <property type="match status" value="1"/>
</dbReference>
<evidence type="ECO:0000256" key="3">
    <source>
        <dbReference type="ARBA" id="ARBA00010763"/>
    </source>
</evidence>
<dbReference type="Proteomes" id="UP000293583">
    <property type="component" value="Unassembled WGS sequence"/>
</dbReference>
<dbReference type="Gene3D" id="3.90.105.10">
    <property type="entry name" value="Molybdopterin biosynthesis moea protein, domain 2"/>
    <property type="match status" value="1"/>
</dbReference>
<dbReference type="InterPro" id="IPR005110">
    <property type="entry name" value="MoeA_linker/N"/>
</dbReference>
<dbReference type="EMBL" id="SEWY01000004">
    <property type="protein sequence ID" value="TBH71938.1"/>
    <property type="molecule type" value="Genomic_DNA"/>
</dbReference>
<evidence type="ECO:0000256" key="6">
    <source>
        <dbReference type="RuleBase" id="RU365090"/>
    </source>
</evidence>
<comment type="function">
    <text evidence="1 6">Catalyzes the insertion of molybdate into adenylated molybdopterin with the concomitant release of AMP.</text>
</comment>
<dbReference type="GO" id="GO:0006777">
    <property type="term" value="P:Mo-molybdopterin cofactor biosynthetic process"/>
    <property type="evidence" value="ECO:0007669"/>
    <property type="project" value="UniProtKB-UniRule"/>
</dbReference>
<evidence type="ECO:0000313" key="8">
    <source>
        <dbReference type="EMBL" id="TBH71938.1"/>
    </source>
</evidence>
<keyword evidence="6" id="KW-0500">Molybdenum</keyword>
<protein>
    <recommendedName>
        <fullName evidence="6">Molybdopterin molybdenumtransferase</fullName>
        <ecNumber evidence="6">2.10.1.1</ecNumber>
    </recommendedName>
</protein>